<dbReference type="InterPro" id="IPR032531">
    <property type="entry name" value="DUF4956"/>
</dbReference>
<keyword evidence="1" id="KW-0472">Membrane</keyword>
<feature type="non-terminal residue" evidence="2">
    <location>
        <position position="154"/>
    </location>
</feature>
<reference evidence="2" key="1">
    <citation type="submission" date="2018-05" db="EMBL/GenBank/DDBJ databases">
        <authorList>
            <person name="Lanie J.A."/>
            <person name="Ng W.-L."/>
            <person name="Kazmierczak K.M."/>
            <person name="Andrzejewski T.M."/>
            <person name="Davidsen T.M."/>
            <person name="Wayne K.J."/>
            <person name="Tettelin H."/>
            <person name="Glass J.I."/>
            <person name="Rusch D."/>
            <person name="Podicherti R."/>
            <person name="Tsui H.-C.T."/>
            <person name="Winkler M.E."/>
        </authorList>
    </citation>
    <scope>NUCLEOTIDE SEQUENCE</scope>
</reference>
<evidence type="ECO:0000313" key="2">
    <source>
        <dbReference type="EMBL" id="SVB42093.1"/>
    </source>
</evidence>
<name>A0A382DWL3_9ZZZZ</name>
<organism evidence="2">
    <name type="scientific">marine metagenome</name>
    <dbReference type="NCBI Taxonomy" id="408172"/>
    <lineage>
        <taxon>unclassified sequences</taxon>
        <taxon>metagenomes</taxon>
        <taxon>ecological metagenomes</taxon>
    </lineage>
</organism>
<feature type="transmembrane region" description="Helical" evidence="1">
    <location>
        <begin position="59"/>
        <end position="84"/>
    </location>
</feature>
<feature type="non-terminal residue" evidence="2">
    <location>
        <position position="1"/>
    </location>
</feature>
<protein>
    <recommendedName>
        <fullName evidence="3">DUF4956 domain-containing protein</fullName>
    </recommendedName>
</protein>
<feature type="transmembrane region" description="Helical" evidence="1">
    <location>
        <begin position="104"/>
        <end position="137"/>
    </location>
</feature>
<gene>
    <name evidence="2" type="ORF">METZ01_LOCUS194947</name>
</gene>
<keyword evidence="1" id="KW-1133">Transmembrane helix</keyword>
<dbReference type="EMBL" id="UINC01041178">
    <property type="protein sequence ID" value="SVB42093.1"/>
    <property type="molecule type" value="Genomic_DNA"/>
</dbReference>
<evidence type="ECO:0000256" key="1">
    <source>
        <dbReference type="SAM" id="Phobius"/>
    </source>
</evidence>
<sequence length="154" mass="16978">MNSINFDWENYLTQAQAQISTPEFIISLALTAITAYILKKVYVRFGQTLSNRSIFANTFVPMAMATMVVITIVKSSLALSLGLVGALSIVRFRAAIKEPEELVYLFICIAIGLGYGANQINVTITGFLMIIIAIALIRKSAFKVEKSNVMYLTI</sequence>
<dbReference type="AlphaFoldDB" id="A0A382DWL3"/>
<accession>A0A382DWL3</accession>
<keyword evidence="1" id="KW-0812">Transmembrane</keyword>
<proteinExistence type="predicted"/>
<evidence type="ECO:0008006" key="3">
    <source>
        <dbReference type="Google" id="ProtNLM"/>
    </source>
</evidence>
<dbReference type="Pfam" id="PF16316">
    <property type="entry name" value="DUF4956"/>
    <property type="match status" value="1"/>
</dbReference>
<feature type="transmembrane region" description="Helical" evidence="1">
    <location>
        <begin position="20"/>
        <end position="38"/>
    </location>
</feature>